<gene>
    <name evidence="2" type="ORF">EAH80_09560</name>
</gene>
<dbReference type="Proteomes" id="UP000320095">
    <property type="component" value="Unassembled WGS sequence"/>
</dbReference>
<dbReference type="OrthoDB" id="9794187at2"/>
<protein>
    <recommendedName>
        <fullName evidence="1">LUD domain-containing protein</fullName>
    </recommendedName>
</protein>
<proteinExistence type="predicted"/>
<dbReference type="InterPro" id="IPR024185">
    <property type="entry name" value="FTHF_cligase-like_sf"/>
</dbReference>
<reference evidence="2 3" key="1">
    <citation type="journal article" date="2019" name="Environ. Microbiol.">
        <title>Species interactions and distinct microbial communities in high Arctic permafrost affected cryosols are associated with the CH4 and CO2 gas fluxes.</title>
        <authorList>
            <person name="Altshuler I."/>
            <person name="Hamel J."/>
            <person name="Turney S."/>
            <person name="Magnuson E."/>
            <person name="Levesque R."/>
            <person name="Greer C."/>
            <person name="Whyte L.G."/>
        </authorList>
    </citation>
    <scope>NUCLEOTIDE SEQUENCE [LARGE SCALE GENOMIC DNA]</scope>
    <source>
        <strain evidence="2 3">S5.20</strain>
    </source>
</reference>
<evidence type="ECO:0000313" key="3">
    <source>
        <dbReference type="Proteomes" id="UP000320095"/>
    </source>
</evidence>
<dbReference type="InterPro" id="IPR037171">
    <property type="entry name" value="NagB/RpiA_transferase-like"/>
</dbReference>
<accession>A0A502EBJ2</accession>
<dbReference type="InterPro" id="IPR003741">
    <property type="entry name" value="LUD_dom"/>
</dbReference>
<keyword evidence="3" id="KW-1185">Reference proteome</keyword>
<sequence>MTTSRDTVMDKIRAALAEDGPPVPILRDYIRRGQHDPGSDPVIDLLVDRLVDYRALVHQVTADRLPAALDEALSGMTSVVIGTGLDPIIAQACSGPGRTVTTDSDPQVLSPQELDAIDAVVTTARVAIAMSGTIILDGGAGQGRRAITLVPDRHIIILTADQIVETVAEAISLLNPTAPLTMIAGPSATSDIELERVEGVHGPRTLRVIIIG</sequence>
<feature type="domain" description="LUD" evidence="1">
    <location>
        <begin position="112"/>
        <end position="211"/>
    </location>
</feature>
<organism evidence="2 3">
    <name type="scientific">Mycolicibacterium hodleri</name>
    <dbReference type="NCBI Taxonomy" id="49897"/>
    <lineage>
        <taxon>Bacteria</taxon>
        <taxon>Bacillati</taxon>
        <taxon>Actinomycetota</taxon>
        <taxon>Actinomycetes</taxon>
        <taxon>Mycobacteriales</taxon>
        <taxon>Mycobacteriaceae</taxon>
        <taxon>Mycolicibacterium</taxon>
    </lineage>
</organism>
<dbReference type="RefSeq" id="WP_140689840.1">
    <property type="nucleotide sequence ID" value="NZ_RCZG01000003.1"/>
</dbReference>
<dbReference type="PANTHER" id="PTHR43682:SF1">
    <property type="entry name" value="LACTATE UTILIZATION PROTEIN C"/>
    <property type="match status" value="1"/>
</dbReference>
<comment type="caution">
    <text evidence="2">The sequence shown here is derived from an EMBL/GenBank/DDBJ whole genome shotgun (WGS) entry which is preliminary data.</text>
</comment>
<evidence type="ECO:0000259" key="1">
    <source>
        <dbReference type="Pfam" id="PF02589"/>
    </source>
</evidence>
<dbReference type="EMBL" id="RCZG01000003">
    <property type="protein sequence ID" value="TPG35028.1"/>
    <property type="molecule type" value="Genomic_DNA"/>
</dbReference>
<name>A0A502EBJ2_9MYCO</name>
<dbReference type="Gene3D" id="3.40.50.10420">
    <property type="entry name" value="NagB/RpiA/CoA transferase-like"/>
    <property type="match status" value="1"/>
</dbReference>
<dbReference type="AlphaFoldDB" id="A0A502EBJ2"/>
<dbReference type="Pfam" id="PF02589">
    <property type="entry name" value="LUD_dom"/>
    <property type="match status" value="1"/>
</dbReference>
<dbReference type="SUPFAM" id="SSF100950">
    <property type="entry name" value="NagB/RpiA/CoA transferase-like"/>
    <property type="match status" value="1"/>
</dbReference>
<dbReference type="PANTHER" id="PTHR43682">
    <property type="entry name" value="LACTATE UTILIZATION PROTEIN C"/>
    <property type="match status" value="1"/>
</dbReference>
<evidence type="ECO:0000313" key="2">
    <source>
        <dbReference type="EMBL" id="TPG35028.1"/>
    </source>
</evidence>